<evidence type="ECO:0000313" key="4">
    <source>
        <dbReference type="Proteomes" id="UP000794436"/>
    </source>
</evidence>
<gene>
    <name evidence="3" type="ORF">Poli38472_012765</name>
</gene>
<evidence type="ECO:0000313" key="3">
    <source>
        <dbReference type="EMBL" id="TMW61574.1"/>
    </source>
</evidence>
<sequence length="77" mass="8385">MALGGKKEGVYLRPRVRRTTPLMDIALAVILGGVSGVYIFNDTLRKWHQVEMAEQQKAAGKPVINVGSSNNSSNEQS</sequence>
<dbReference type="Pfam" id="PF23670">
    <property type="entry name" value="PIGBOS1"/>
    <property type="match status" value="1"/>
</dbReference>
<proteinExistence type="predicted"/>
<keyword evidence="2" id="KW-0812">Transmembrane</keyword>
<evidence type="ECO:0000256" key="2">
    <source>
        <dbReference type="SAM" id="Phobius"/>
    </source>
</evidence>
<keyword evidence="4" id="KW-1185">Reference proteome</keyword>
<dbReference type="InterPro" id="IPR057394">
    <property type="entry name" value="PIGBOS1"/>
</dbReference>
<feature type="region of interest" description="Disordered" evidence="1">
    <location>
        <begin position="58"/>
        <end position="77"/>
    </location>
</feature>
<evidence type="ECO:0000256" key="1">
    <source>
        <dbReference type="SAM" id="MobiDB-lite"/>
    </source>
</evidence>
<keyword evidence="2" id="KW-0472">Membrane</keyword>
<dbReference type="Proteomes" id="UP000794436">
    <property type="component" value="Unassembled WGS sequence"/>
</dbReference>
<feature type="transmembrane region" description="Helical" evidence="2">
    <location>
        <begin position="21"/>
        <end position="40"/>
    </location>
</feature>
<organism evidence="3 4">
    <name type="scientific">Pythium oligandrum</name>
    <name type="common">Mycoparasitic fungus</name>
    <dbReference type="NCBI Taxonomy" id="41045"/>
    <lineage>
        <taxon>Eukaryota</taxon>
        <taxon>Sar</taxon>
        <taxon>Stramenopiles</taxon>
        <taxon>Oomycota</taxon>
        <taxon>Peronosporomycetes</taxon>
        <taxon>Pythiales</taxon>
        <taxon>Pythiaceae</taxon>
        <taxon>Pythium</taxon>
    </lineage>
</organism>
<protein>
    <submittedName>
        <fullName evidence="3">Uncharacterized protein</fullName>
    </submittedName>
</protein>
<keyword evidence="2" id="KW-1133">Transmembrane helix</keyword>
<accession>A0A8K1FI07</accession>
<feature type="compositionally biased region" description="Low complexity" evidence="1">
    <location>
        <begin position="68"/>
        <end position="77"/>
    </location>
</feature>
<dbReference type="AlphaFoldDB" id="A0A8K1FI07"/>
<dbReference type="OrthoDB" id="163226at2759"/>
<dbReference type="EMBL" id="SPLM01000076">
    <property type="protein sequence ID" value="TMW61574.1"/>
    <property type="molecule type" value="Genomic_DNA"/>
</dbReference>
<reference evidence="3" key="1">
    <citation type="submission" date="2019-03" db="EMBL/GenBank/DDBJ databases">
        <title>Long read genome sequence of the mycoparasitic Pythium oligandrum ATCC 38472 isolated from sugarbeet rhizosphere.</title>
        <authorList>
            <person name="Gaulin E."/>
        </authorList>
    </citation>
    <scope>NUCLEOTIDE SEQUENCE</scope>
    <source>
        <strain evidence="3">ATCC 38472_TT</strain>
    </source>
</reference>
<name>A0A8K1FI07_PYTOL</name>
<comment type="caution">
    <text evidence="3">The sequence shown here is derived from an EMBL/GenBank/DDBJ whole genome shotgun (WGS) entry which is preliminary data.</text>
</comment>